<dbReference type="GO" id="GO:0000151">
    <property type="term" value="C:ubiquitin ligase complex"/>
    <property type="evidence" value="ECO:0007669"/>
    <property type="project" value="InterPro"/>
</dbReference>
<evidence type="ECO:0000256" key="2">
    <source>
        <dbReference type="ARBA" id="ARBA00004906"/>
    </source>
</evidence>
<dbReference type="EC" id="2.3.2.27" evidence="3"/>
<evidence type="ECO:0000313" key="13">
    <source>
        <dbReference type="Proteomes" id="UP001054902"/>
    </source>
</evidence>
<feature type="compositionally biased region" description="Basic and acidic residues" evidence="10">
    <location>
        <begin position="200"/>
        <end position="210"/>
    </location>
</feature>
<dbReference type="GO" id="GO:0003682">
    <property type="term" value="F:chromatin binding"/>
    <property type="evidence" value="ECO:0007669"/>
    <property type="project" value="TreeGrafter"/>
</dbReference>
<evidence type="ECO:0000256" key="6">
    <source>
        <dbReference type="ARBA" id="ARBA00022771"/>
    </source>
</evidence>
<dbReference type="PROSITE" id="PS00518">
    <property type="entry name" value="ZF_RING_1"/>
    <property type="match status" value="1"/>
</dbReference>
<dbReference type="EMBL" id="BLLK01000038">
    <property type="protein sequence ID" value="GFH50237.1"/>
    <property type="molecule type" value="Genomic_DNA"/>
</dbReference>
<keyword evidence="4" id="KW-0808">Transferase</keyword>
<comment type="caution">
    <text evidence="12">The sequence shown here is derived from an EMBL/GenBank/DDBJ whole genome shotgun (WGS) entry which is preliminary data.</text>
</comment>
<dbReference type="InterPro" id="IPR017907">
    <property type="entry name" value="Znf_RING_CS"/>
</dbReference>
<dbReference type="Proteomes" id="UP001054902">
    <property type="component" value="Unassembled WGS sequence"/>
</dbReference>
<feature type="region of interest" description="Disordered" evidence="10">
    <location>
        <begin position="176"/>
        <end position="210"/>
    </location>
</feature>
<dbReference type="Pfam" id="PF13923">
    <property type="entry name" value="zf-C3HC4_2"/>
    <property type="match status" value="1"/>
</dbReference>
<dbReference type="GO" id="GO:0008270">
    <property type="term" value="F:zinc ion binding"/>
    <property type="evidence" value="ECO:0007669"/>
    <property type="project" value="UniProtKB-KW"/>
</dbReference>
<comment type="pathway">
    <text evidence="2">Protein modification; protein ubiquitination.</text>
</comment>
<dbReference type="InterPro" id="IPR001841">
    <property type="entry name" value="Znf_RING"/>
</dbReference>
<evidence type="ECO:0000256" key="4">
    <source>
        <dbReference type="ARBA" id="ARBA00022679"/>
    </source>
</evidence>
<evidence type="ECO:0000256" key="3">
    <source>
        <dbReference type="ARBA" id="ARBA00012483"/>
    </source>
</evidence>
<evidence type="ECO:0000256" key="1">
    <source>
        <dbReference type="ARBA" id="ARBA00000900"/>
    </source>
</evidence>
<dbReference type="Pfam" id="PF13306">
    <property type="entry name" value="LRR_5"/>
    <property type="match status" value="1"/>
</dbReference>
<feature type="coiled-coil region" evidence="9">
    <location>
        <begin position="404"/>
        <end position="449"/>
    </location>
</feature>
<name>A0AAD3H4F8_9STRA</name>
<dbReference type="PANTHER" id="PTHR46076">
    <property type="entry name" value="E3 UBIQUITIN-PROTEIN LIGASE RING1 / RING 2 FAMILY MEMBER"/>
    <property type="match status" value="1"/>
</dbReference>
<keyword evidence="13" id="KW-1185">Reference proteome</keyword>
<dbReference type="SUPFAM" id="SSF52058">
    <property type="entry name" value="L domain-like"/>
    <property type="match status" value="1"/>
</dbReference>
<evidence type="ECO:0000256" key="9">
    <source>
        <dbReference type="SAM" id="Coils"/>
    </source>
</evidence>
<dbReference type="GO" id="GO:0031519">
    <property type="term" value="C:PcG protein complex"/>
    <property type="evidence" value="ECO:0007669"/>
    <property type="project" value="TreeGrafter"/>
</dbReference>
<dbReference type="InterPro" id="IPR043540">
    <property type="entry name" value="RING1/RING2"/>
</dbReference>
<dbReference type="AlphaFoldDB" id="A0AAD3H4F8"/>
<reference evidence="12 13" key="1">
    <citation type="journal article" date="2021" name="Sci. Rep.">
        <title>The genome of the diatom Chaetoceros tenuissimus carries an ancient integrated fragment of an extant virus.</title>
        <authorList>
            <person name="Hongo Y."/>
            <person name="Kimura K."/>
            <person name="Takaki Y."/>
            <person name="Yoshida Y."/>
            <person name="Baba S."/>
            <person name="Kobayashi G."/>
            <person name="Nagasaki K."/>
            <person name="Hano T."/>
            <person name="Tomaru Y."/>
        </authorList>
    </citation>
    <scope>NUCLEOTIDE SEQUENCE [LARGE SCALE GENOMIC DNA]</scope>
    <source>
        <strain evidence="12 13">NIES-3715</strain>
    </source>
</reference>
<dbReference type="PANTHER" id="PTHR46076:SF3">
    <property type="entry name" value="E3 UBIQUITIN-PROTEIN LIGASE RING1"/>
    <property type="match status" value="1"/>
</dbReference>
<keyword evidence="5" id="KW-0479">Metal-binding</keyword>
<dbReference type="SUPFAM" id="SSF57850">
    <property type="entry name" value="RING/U-box"/>
    <property type="match status" value="1"/>
</dbReference>
<dbReference type="InterPro" id="IPR013083">
    <property type="entry name" value="Znf_RING/FYVE/PHD"/>
</dbReference>
<dbReference type="SMART" id="SM00184">
    <property type="entry name" value="RING"/>
    <property type="match status" value="1"/>
</dbReference>
<feature type="domain" description="RING-type" evidence="11">
    <location>
        <begin position="466"/>
        <end position="506"/>
    </location>
</feature>
<evidence type="ECO:0000313" key="12">
    <source>
        <dbReference type="EMBL" id="GFH50237.1"/>
    </source>
</evidence>
<proteinExistence type="predicted"/>
<accession>A0AAD3H4F8</accession>
<dbReference type="Gene3D" id="3.30.40.10">
    <property type="entry name" value="Zinc/RING finger domain, C3HC4 (zinc finger)"/>
    <property type="match status" value="1"/>
</dbReference>
<protein>
    <recommendedName>
        <fullName evidence="3">RING-type E3 ubiquitin transferase</fullName>
        <ecNumber evidence="3">2.3.2.27</ecNumber>
    </recommendedName>
</protein>
<evidence type="ECO:0000259" key="11">
    <source>
        <dbReference type="PROSITE" id="PS50089"/>
    </source>
</evidence>
<evidence type="ECO:0000256" key="5">
    <source>
        <dbReference type="ARBA" id="ARBA00022723"/>
    </source>
</evidence>
<keyword evidence="9" id="KW-0175">Coiled coil</keyword>
<sequence>MRVQTEEWRKFVPGVRMYKGKKTLFYNGCPLLDYNGFPLVYSKEERETWEVVILLPGVEVVPAFTFRECIKLESVIMNDDVKRLEEGCFYKCLLLVYISFSRNLQFIERFAFYRCYSLTSIDIPSTCGEVDVLAFDGCDQLIINDESKLETANKHSTNETLDKDIDIIYIDDSDTESKQKDSVRDEEDSSSESKRRKTNHNQDVDIRGDSSKEFIHPMNSIVTNRIVLDRCNVLNDGEGLTMRKKLKERIKEHDAEIQTLKSNQYKLLENEYKAVIKKKDEVITTLMSNKISNEEQLREKQDEFEAVIQKKDEVITMLLSNKRSYQEQLQEKRENPAAQSSNINEMRSDFASAESLVDQELKEKEKEYNYLIAMMDDKLTALVDEKHKLNEMLGLKEAELSQLDTQKEERIEEMEQAADLFKKESKLEIETLNNHLLDLKQKLNHRQNDIESMSKFQQELKSELECSICLHTFENPYMIPECCHRFCKHCIEESLALNKKECPLCRCNVTSKRVLRKDELIGKISEVFICNDASSDQS</sequence>
<gene>
    <name evidence="12" type="ORF">CTEN210_06713</name>
</gene>
<dbReference type="InterPro" id="IPR026906">
    <property type="entry name" value="LRR_5"/>
</dbReference>
<keyword evidence="6 8" id="KW-0863">Zinc-finger</keyword>
<dbReference type="InterPro" id="IPR032675">
    <property type="entry name" value="LRR_dom_sf"/>
</dbReference>
<dbReference type="PROSITE" id="PS50089">
    <property type="entry name" value="ZF_RING_2"/>
    <property type="match status" value="1"/>
</dbReference>
<evidence type="ECO:0000256" key="7">
    <source>
        <dbReference type="ARBA" id="ARBA00022833"/>
    </source>
</evidence>
<dbReference type="GO" id="GO:0061630">
    <property type="term" value="F:ubiquitin protein ligase activity"/>
    <property type="evidence" value="ECO:0007669"/>
    <property type="project" value="UniProtKB-EC"/>
</dbReference>
<organism evidence="12 13">
    <name type="scientific">Chaetoceros tenuissimus</name>
    <dbReference type="NCBI Taxonomy" id="426638"/>
    <lineage>
        <taxon>Eukaryota</taxon>
        <taxon>Sar</taxon>
        <taxon>Stramenopiles</taxon>
        <taxon>Ochrophyta</taxon>
        <taxon>Bacillariophyta</taxon>
        <taxon>Coscinodiscophyceae</taxon>
        <taxon>Chaetocerotophycidae</taxon>
        <taxon>Chaetocerotales</taxon>
        <taxon>Chaetocerotaceae</taxon>
        <taxon>Chaetoceros</taxon>
    </lineage>
</organism>
<comment type="catalytic activity">
    <reaction evidence="1">
        <text>S-ubiquitinyl-[E2 ubiquitin-conjugating enzyme]-L-cysteine + [acceptor protein]-L-lysine = [E2 ubiquitin-conjugating enzyme]-L-cysteine + N(6)-ubiquitinyl-[acceptor protein]-L-lysine.</text>
        <dbReference type="EC" id="2.3.2.27"/>
    </reaction>
</comment>
<dbReference type="Gene3D" id="3.80.10.10">
    <property type="entry name" value="Ribonuclease Inhibitor"/>
    <property type="match status" value="1"/>
</dbReference>
<keyword evidence="7" id="KW-0862">Zinc</keyword>
<evidence type="ECO:0000256" key="8">
    <source>
        <dbReference type="PROSITE-ProRule" id="PRU00175"/>
    </source>
</evidence>
<evidence type="ECO:0000256" key="10">
    <source>
        <dbReference type="SAM" id="MobiDB-lite"/>
    </source>
</evidence>